<sequence>MTDELMPLAAELAEITRLVEGDDFGATLDRFVARIVRTVPGCDAALLTVRSNGVLQSATSIDALGFDPILPGPIVEAATFDEPRRLDDVATDQRWPSFSAQLAGAGFHSCIALPLSTEGEDTAVLTLLSHTGGQFTGITYDVVLLLTLHAGVMFDNAAVYHDSTRLIEQLRAALRTRSMVGQAQGMLMRQFNIDSEHAFEAMRRSSQNSNTKLRDLAGLLIAAHEQGEFEEQIAKLALTAAR</sequence>
<dbReference type="InterPro" id="IPR012074">
    <property type="entry name" value="GAF_ANTAR"/>
</dbReference>
<dbReference type="EMBL" id="BLPF01000002">
    <property type="protein sequence ID" value="GFJ81603.1"/>
    <property type="molecule type" value="Genomic_DNA"/>
</dbReference>
<dbReference type="RefSeq" id="WP_173061056.1">
    <property type="nucleotide sequence ID" value="NZ_BAABGO010000031.1"/>
</dbReference>
<keyword evidence="5" id="KW-1185">Reference proteome</keyword>
<dbReference type="InterPro" id="IPR005561">
    <property type="entry name" value="ANTAR"/>
</dbReference>
<dbReference type="Proteomes" id="UP000482800">
    <property type="component" value="Unassembled WGS sequence"/>
</dbReference>
<dbReference type="GO" id="GO:0003723">
    <property type="term" value="F:RNA binding"/>
    <property type="evidence" value="ECO:0007669"/>
    <property type="project" value="InterPro"/>
</dbReference>
<proteinExistence type="predicted"/>
<dbReference type="InterPro" id="IPR036388">
    <property type="entry name" value="WH-like_DNA-bd_sf"/>
</dbReference>
<dbReference type="SMART" id="SM01012">
    <property type="entry name" value="ANTAR"/>
    <property type="match status" value="1"/>
</dbReference>
<keyword evidence="2" id="KW-0804">Transcription</keyword>
<dbReference type="Gene3D" id="1.10.10.10">
    <property type="entry name" value="Winged helix-like DNA-binding domain superfamily/Winged helix DNA-binding domain"/>
    <property type="match status" value="1"/>
</dbReference>
<evidence type="ECO:0000313" key="4">
    <source>
        <dbReference type="EMBL" id="GFJ81603.1"/>
    </source>
</evidence>
<keyword evidence="1" id="KW-0805">Transcription regulation</keyword>
<protein>
    <recommendedName>
        <fullName evidence="3">ANTAR domain-containing protein</fullName>
    </recommendedName>
</protein>
<comment type="caution">
    <text evidence="4">The sequence shown here is derived from an EMBL/GenBank/DDBJ whole genome shotgun (WGS) entry which is preliminary data.</text>
</comment>
<feature type="domain" description="ANTAR" evidence="3">
    <location>
        <begin position="160"/>
        <end position="221"/>
    </location>
</feature>
<dbReference type="Pfam" id="PF03861">
    <property type="entry name" value="ANTAR"/>
    <property type="match status" value="1"/>
</dbReference>
<dbReference type="InterPro" id="IPR029016">
    <property type="entry name" value="GAF-like_dom_sf"/>
</dbReference>
<reference evidence="4 5" key="1">
    <citation type="submission" date="2020-03" db="EMBL/GenBank/DDBJ databases">
        <title>Whole genome shotgun sequence of Phytohabitans houttuyneae NBRC 108639.</title>
        <authorList>
            <person name="Komaki H."/>
            <person name="Tamura T."/>
        </authorList>
    </citation>
    <scope>NUCLEOTIDE SEQUENCE [LARGE SCALE GENOMIC DNA]</scope>
    <source>
        <strain evidence="4 5">NBRC 108639</strain>
    </source>
</reference>
<accession>A0A6V8K8T0</accession>
<dbReference type="SUPFAM" id="SSF55781">
    <property type="entry name" value="GAF domain-like"/>
    <property type="match status" value="1"/>
</dbReference>
<evidence type="ECO:0000256" key="2">
    <source>
        <dbReference type="ARBA" id="ARBA00023163"/>
    </source>
</evidence>
<gene>
    <name evidence="4" type="ORF">Phou_057830</name>
</gene>
<evidence type="ECO:0000259" key="3">
    <source>
        <dbReference type="PROSITE" id="PS50921"/>
    </source>
</evidence>
<name>A0A6V8K8T0_9ACTN</name>
<dbReference type="Pfam" id="PF13185">
    <property type="entry name" value="GAF_2"/>
    <property type="match status" value="1"/>
</dbReference>
<organism evidence="4 5">
    <name type="scientific">Phytohabitans houttuyneae</name>
    <dbReference type="NCBI Taxonomy" id="1076126"/>
    <lineage>
        <taxon>Bacteria</taxon>
        <taxon>Bacillati</taxon>
        <taxon>Actinomycetota</taxon>
        <taxon>Actinomycetes</taxon>
        <taxon>Micromonosporales</taxon>
        <taxon>Micromonosporaceae</taxon>
    </lineage>
</organism>
<dbReference type="PIRSF" id="PIRSF036625">
    <property type="entry name" value="GAF_ANTAR"/>
    <property type="match status" value="1"/>
</dbReference>
<dbReference type="PROSITE" id="PS50921">
    <property type="entry name" value="ANTAR"/>
    <property type="match status" value="1"/>
</dbReference>
<dbReference type="SMART" id="SM00065">
    <property type="entry name" value="GAF"/>
    <property type="match status" value="1"/>
</dbReference>
<dbReference type="AlphaFoldDB" id="A0A6V8K8T0"/>
<reference evidence="4 5" key="2">
    <citation type="submission" date="2020-03" db="EMBL/GenBank/DDBJ databases">
        <authorList>
            <person name="Ichikawa N."/>
            <person name="Kimura A."/>
            <person name="Kitahashi Y."/>
            <person name="Uohara A."/>
        </authorList>
    </citation>
    <scope>NUCLEOTIDE SEQUENCE [LARGE SCALE GENOMIC DNA]</scope>
    <source>
        <strain evidence="4 5">NBRC 108639</strain>
    </source>
</reference>
<evidence type="ECO:0000313" key="5">
    <source>
        <dbReference type="Proteomes" id="UP000482800"/>
    </source>
</evidence>
<evidence type="ECO:0000256" key="1">
    <source>
        <dbReference type="ARBA" id="ARBA00023015"/>
    </source>
</evidence>
<dbReference type="InterPro" id="IPR003018">
    <property type="entry name" value="GAF"/>
</dbReference>
<dbReference type="Gene3D" id="3.30.450.40">
    <property type="match status" value="1"/>
</dbReference>